<dbReference type="PRINTS" id="PR00385">
    <property type="entry name" value="P450"/>
</dbReference>
<keyword evidence="5" id="KW-1185">Reference proteome</keyword>
<dbReference type="InterPro" id="IPR002401">
    <property type="entry name" value="Cyt_P450_E_grp-I"/>
</dbReference>
<dbReference type="GO" id="GO:0020037">
    <property type="term" value="F:heme binding"/>
    <property type="evidence" value="ECO:0007669"/>
    <property type="project" value="InterPro"/>
</dbReference>
<dbReference type="PRINTS" id="PR00463">
    <property type="entry name" value="EP450I"/>
</dbReference>
<dbReference type="InterPro" id="IPR036396">
    <property type="entry name" value="Cyt_P450_sf"/>
</dbReference>
<protein>
    <submittedName>
        <fullName evidence="4">Cytochrome P450</fullName>
        <ecNumber evidence="4">1.14.-.-</ecNumber>
    </submittedName>
</protein>
<dbReference type="Gene3D" id="1.10.630.10">
    <property type="entry name" value="Cytochrome P450"/>
    <property type="match status" value="1"/>
</dbReference>
<sequence length="485" mass="54362">MEAVREAMQWLAVKLEGLLAATEPQDQARLAALSVVALAGAVLLTNAVLSVLRFARRELMLRPIASAPGGNPLLGHALVLLNAPKRGKGAWDVIEEWAAVKGNVCRFRILGTHSVVIADPGALKRVFQTKFKSYSKDLRLSYHPFLPILGTGLVTADGDLWQKQRLLMAPALRVDILDDIIPIAKRAVDRLSEKLRGFKGTGREVHLEEEFRLLTLQVIGEAILSLPPEECDRVFPQLYLPVMEEANRRVLLPHRKYLPTPDWFRFRSNITALNAYLVGLIRERWQARLAGQRPARDILDRILAALEASGTKWDAAIETQLCYEIKTFLLAGHETSAAMLMWSVFELSQNEAARRQVVEDAERAFGKANATPSRRAADEMAYTLSVLKEALRKYSVVPVVTRELLEDDTLAGYRIPAGTMITCQLQGVHNQWRDPTVFRPERFMPGGEYDEFDESIRPYMFLPFIQGPRNCLGQHLALLEVRGGG</sequence>
<dbReference type="RefSeq" id="XP_013902994.1">
    <property type="nucleotide sequence ID" value="XM_014047540.1"/>
</dbReference>
<keyword evidence="2" id="KW-0349">Heme</keyword>
<evidence type="ECO:0000313" key="5">
    <source>
        <dbReference type="Proteomes" id="UP000054498"/>
    </source>
</evidence>
<keyword evidence="3" id="KW-1133">Transmembrane helix</keyword>
<dbReference type="GO" id="GO:0004497">
    <property type="term" value="F:monooxygenase activity"/>
    <property type="evidence" value="ECO:0007669"/>
    <property type="project" value="InterPro"/>
</dbReference>
<dbReference type="GO" id="GO:0005506">
    <property type="term" value="F:iron ion binding"/>
    <property type="evidence" value="ECO:0007669"/>
    <property type="project" value="InterPro"/>
</dbReference>
<dbReference type="SUPFAM" id="SSF48264">
    <property type="entry name" value="Cytochrome P450"/>
    <property type="match status" value="1"/>
</dbReference>
<keyword evidence="4" id="KW-0560">Oxidoreductase</keyword>
<feature type="binding site" description="axial binding residue" evidence="2">
    <location>
        <position position="471"/>
    </location>
    <ligand>
        <name>heme</name>
        <dbReference type="ChEBI" id="CHEBI:30413"/>
    </ligand>
    <ligandPart>
        <name>Fe</name>
        <dbReference type="ChEBI" id="CHEBI:18248"/>
    </ligandPart>
</feature>
<comment type="similarity">
    <text evidence="1">Belongs to the cytochrome P450 family.</text>
</comment>
<dbReference type="OrthoDB" id="1470350at2759"/>
<keyword evidence="2" id="KW-0479">Metal-binding</keyword>
<dbReference type="STRING" id="145388.A0A0D2MMF1"/>
<dbReference type="EC" id="1.14.-.-" evidence="4"/>
<dbReference type="Pfam" id="PF00067">
    <property type="entry name" value="p450"/>
    <property type="match status" value="1"/>
</dbReference>
<evidence type="ECO:0000256" key="1">
    <source>
        <dbReference type="ARBA" id="ARBA00010617"/>
    </source>
</evidence>
<dbReference type="AlphaFoldDB" id="A0A0D2MMF1"/>
<organism evidence="4 5">
    <name type="scientific">Monoraphidium neglectum</name>
    <dbReference type="NCBI Taxonomy" id="145388"/>
    <lineage>
        <taxon>Eukaryota</taxon>
        <taxon>Viridiplantae</taxon>
        <taxon>Chlorophyta</taxon>
        <taxon>core chlorophytes</taxon>
        <taxon>Chlorophyceae</taxon>
        <taxon>CS clade</taxon>
        <taxon>Sphaeropleales</taxon>
        <taxon>Selenastraceae</taxon>
        <taxon>Monoraphidium</taxon>
    </lineage>
</organism>
<dbReference type="GeneID" id="25736855"/>
<reference evidence="4 5" key="1">
    <citation type="journal article" date="2013" name="BMC Genomics">
        <title>Reconstruction of the lipid metabolism for the microalga Monoraphidium neglectum from its genome sequence reveals characteristics suitable for biofuel production.</title>
        <authorList>
            <person name="Bogen C."/>
            <person name="Al-Dilaimi A."/>
            <person name="Albersmeier A."/>
            <person name="Wichmann J."/>
            <person name="Grundmann M."/>
            <person name="Rupp O."/>
            <person name="Lauersen K.J."/>
            <person name="Blifernez-Klassen O."/>
            <person name="Kalinowski J."/>
            <person name="Goesmann A."/>
            <person name="Mussgnug J.H."/>
            <person name="Kruse O."/>
        </authorList>
    </citation>
    <scope>NUCLEOTIDE SEQUENCE [LARGE SCALE GENOMIC DNA]</scope>
    <source>
        <strain evidence="4 5">SAG 48.87</strain>
    </source>
</reference>
<keyword evidence="3" id="KW-0472">Membrane</keyword>
<dbReference type="KEGG" id="mng:MNEG_3977"/>
<comment type="cofactor">
    <cofactor evidence="2">
        <name>heme</name>
        <dbReference type="ChEBI" id="CHEBI:30413"/>
    </cofactor>
</comment>
<keyword evidence="2" id="KW-0408">Iron</keyword>
<dbReference type="EMBL" id="KK100749">
    <property type="protein sequence ID" value="KIZ03975.1"/>
    <property type="molecule type" value="Genomic_DNA"/>
</dbReference>
<dbReference type="PANTHER" id="PTHR24305:SF166">
    <property type="entry name" value="CYTOCHROME P450 12A4, MITOCHONDRIAL-RELATED"/>
    <property type="match status" value="1"/>
</dbReference>
<dbReference type="InterPro" id="IPR001128">
    <property type="entry name" value="Cyt_P450"/>
</dbReference>
<evidence type="ECO:0000256" key="2">
    <source>
        <dbReference type="PIRSR" id="PIRSR602401-1"/>
    </source>
</evidence>
<evidence type="ECO:0000256" key="3">
    <source>
        <dbReference type="SAM" id="Phobius"/>
    </source>
</evidence>
<gene>
    <name evidence="4" type="ORF">MNEG_3977</name>
</gene>
<proteinExistence type="inferred from homology"/>
<accession>A0A0D2MMF1</accession>
<dbReference type="Proteomes" id="UP000054498">
    <property type="component" value="Unassembled WGS sequence"/>
</dbReference>
<feature type="transmembrane region" description="Helical" evidence="3">
    <location>
        <begin position="30"/>
        <end position="52"/>
    </location>
</feature>
<dbReference type="PANTHER" id="PTHR24305">
    <property type="entry name" value="CYTOCHROME P450"/>
    <property type="match status" value="1"/>
</dbReference>
<evidence type="ECO:0000313" key="4">
    <source>
        <dbReference type="EMBL" id="KIZ03975.1"/>
    </source>
</evidence>
<dbReference type="GO" id="GO:0016705">
    <property type="term" value="F:oxidoreductase activity, acting on paired donors, with incorporation or reduction of molecular oxygen"/>
    <property type="evidence" value="ECO:0007669"/>
    <property type="project" value="InterPro"/>
</dbReference>
<name>A0A0D2MMF1_9CHLO</name>
<keyword evidence="3" id="KW-0812">Transmembrane</keyword>
<dbReference type="InterPro" id="IPR050121">
    <property type="entry name" value="Cytochrome_P450_monoxygenase"/>
</dbReference>